<sequence>MGMDLVLGHKASAFSATTSNNSSSLVSQCSASTVEECLVGADHSDHVFLVEPEPSLRYVPSLRVTDASKNKKNTPNAICDETNKRPLYKSCIVDPNHSKKA</sequence>
<keyword evidence="2" id="KW-1185">Reference proteome</keyword>
<proteinExistence type="predicted"/>
<evidence type="ECO:0000313" key="2">
    <source>
        <dbReference type="Proteomes" id="UP001358586"/>
    </source>
</evidence>
<dbReference type="Proteomes" id="UP001358586">
    <property type="component" value="Chromosome 7"/>
</dbReference>
<protein>
    <submittedName>
        <fullName evidence="1">Uncharacterized protein</fullName>
    </submittedName>
</protein>
<accession>A0ABR0PAA5</accession>
<name>A0ABR0PAA5_GOSAR</name>
<dbReference type="EMBL" id="JARKNE010000007">
    <property type="protein sequence ID" value="KAK5818197.1"/>
    <property type="molecule type" value="Genomic_DNA"/>
</dbReference>
<gene>
    <name evidence="1" type="ORF">PVK06_023130</name>
</gene>
<evidence type="ECO:0000313" key="1">
    <source>
        <dbReference type="EMBL" id="KAK5818197.1"/>
    </source>
</evidence>
<comment type="caution">
    <text evidence="1">The sequence shown here is derived from an EMBL/GenBank/DDBJ whole genome shotgun (WGS) entry which is preliminary data.</text>
</comment>
<reference evidence="1 2" key="1">
    <citation type="submission" date="2023-03" db="EMBL/GenBank/DDBJ databases">
        <title>WGS of Gossypium arboreum.</title>
        <authorList>
            <person name="Yu D."/>
        </authorList>
    </citation>
    <scope>NUCLEOTIDE SEQUENCE [LARGE SCALE GENOMIC DNA]</scope>
    <source>
        <tissue evidence="1">Leaf</tissue>
    </source>
</reference>
<organism evidence="1 2">
    <name type="scientific">Gossypium arboreum</name>
    <name type="common">Tree cotton</name>
    <name type="synonym">Gossypium nanking</name>
    <dbReference type="NCBI Taxonomy" id="29729"/>
    <lineage>
        <taxon>Eukaryota</taxon>
        <taxon>Viridiplantae</taxon>
        <taxon>Streptophyta</taxon>
        <taxon>Embryophyta</taxon>
        <taxon>Tracheophyta</taxon>
        <taxon>Spermatophyta</taxon>
        <taxon>Magnoliopsida</taxon>
        <taxon>eudicotyledons</taxon>
        <taxon>Gunneridae</taxon>
        <taxon>Pentapetalae</taxon>
        <taxon>rosids</taxon>
        <taxon>malvids</taxon>
        <taxon>Malvales</taxon>
        <taxon>Malvaceae</taxon>
        <taxon>Malvoideae</taxon>
        <taxon>Gossypium</taxon>
    </lineage>
</organism>